<name>A0A8J9VU70_9NEOP</name>
<dbReference type="AlphaFoldDB" id="A0A8J9VU70"/>
<evidence type="ECO:0000313" key="1">
    <source>
        <dbReference type="EMBL" id="CAH0730073.1"/>
    </source>
</evidence>
<sequence length="90" mass="10527">MTSRWTLASAVNLIVTSHLRRRYYSAARVRADTSALSIPVTLILWRDDTRHDRRECRCRNNATRALRGTGEKHRQLPNSRLLLRLTIQKD</sequence>
<organism evidence="1 2">
    <name type="scientific">Brenthis ino</name>
    <name type="common">lesser marbled fritillary</name>
    <dbReference type="NCBI Taxonomy" id="405034"/>
    <lineage>
        <taxon>Eukaryota</taxon>
        <taxon>Metazoa</taxon>
        <taxon>Ecdysozoa</taxon>
        <taxon>Arthropoda</taxon>
        <taxon>Hexapoda</taxon>
        <taxon>Insecta</taxon>
        <taxon>Pterygota</taxon>
        <taxon>Neoptera</taxon>
        <taxon>Endopterygota</taxon>
        <taxon>Lepidoptera</taxon>
        <taxon>Glossata</taxon>
        <taxon>Ditrysia</taxon>
        <taxon>Papilionoidea</taxon>
        <taxon>Nymphalidae</taxon>
        <taxon>Heliconiinae</taxon>
        <taxon>Argynnini</taxon>
        <taxon>Brenthis</taxon>
    </lineage>
</organism>
<proteinExistence type="predicted"/>
<dbReference type="EMBL" id="OV170228">
    <property type="protein sequence ID" value="CAH0730073.1"/>
    <property type="molecule type" value="Genomic_DNA"/>
</dbReference>
<dbReference type="Proteomes" id="UP000838878">
    <property type="component" value="Chromosome 8"/>
</dbReference>
<reference evidence="1" key="1">
    <citation type="submission" date="2021-12" db="EMBL/GenBank/DDBJ databases">
        <authorList>
            <person name="Martin H S."/>
        </authorList>
    </citation>
    <scope>NUCLEOTIDE SEQUENCE</scope>
</reference>
<accession>A0A8J9VU70</accession>
<feature type="non-terminal residue" evidence="1">
    <location>
        <position position="90"/>
    </location>
</feature>
<protein>
    <submittedName>
        <fullName evidence="1">Uncharacterized protein</fullName>
    </submittedName>
</protein>
<keyword evidence="2" id="KW-1185">Reference proteome</keyword>
<gene>
    <name evidence="1" type="ORF">BINO364_LOCUS15094</name>
</gene>
<evidence type="ECO:0000313" key="2">
    <source>
        <dbReference type="Proteomes" id="UP000838878"/>
    </source>
</evidence>